<dbReference type="Proteomes" id="UP001317001">
    <property type="component" value="Chromosome"/>
</dbReference>
<proteinExistence type="predicted"/>
<dbReference type="SUPFAM" id="SSF48452">
    <property type="entry name" value="TPR-like"/>
    <property type="match status" value="2"/>
</dbReference>
<keyword evidence="9" id="KW-1185">Reference proteome</keyword>
<keyword evidence="6" id="KW-0732">Signal</keyword>
<gene>
    <name evidence="8" type="ORF">NPX36_07765</name>
</gene>
<dbReference type="SUPFAM" id="SSF46689">
    <property type="entry name" value="Homeodomain-like"/>
    <property type="match status" value="1"/>
</dbReference>
<keyword evidence="5" id="KW-1133">Transmembrane helix</keyword>
<dbReference type="InterPro" id="IPR019734">
    <property type="entry name" value="TPR_rpt"/>
</dbReference>
<dbReference type="InterPro" id="IPR009057">
    <property type="entry name" value="Homeodomain-like_sf"/>
</dbReference>
<dbReference type="Gene3D" id="1.25.40.10">
    <property type="entry name" value="Tetratricopeptide repeat domain"/>
    <property type="match status" value="2"/>
</dbReference>
<keyword evidence="2" id="KW-0238">DNA-binding</keyword>
<keyword evidence="1" id="KW-0805">Transcription regulation</keyword>
<dbReference type="PROSITE" id="PS01124">
    <property type="entry name" value="HTH_ARAC_FAMILY_2"/>
    <property type="match status" value="1"/>
</dbReference>
<dbReference type="Pfam" id="PF12833">
    <property type="entry name" value="HTH_18"/>
    <property type="match status" value="1"/>
</dbReference>
<dbReference type="SMART" id="SM00028">
    <property type="entry name" value="TPR"/>
    <property type="match status" value="3"/>
</dbReference>
<feature type="region of interest" description="Disordered" evidence="4">
    <location>
        <begin position="471"/>
        <end position="492"/>
    </location>
</feature>
<dbReference type="Gene3D" id="1.10.10.60">
    <property type="entry name" value="Homeodomain-like"/>
    <property type="match status" value="2"/>
</dbReference>
<evidence type="ECO:0000256" key="6">
    <source>
        <dbReference type="SAM" id="SignalP"/>
    </source>
</evidence>
<evidence type="ECO:0000256" key="1">
    <source>
        <dbReference type="ARBA" id="ARBA00023015"/>
    </source>
</evidence>
<accession>A0ABY5NNY5</accession>
<dbReference type="SMART" id="SM00342">
    <property type="entry name" value="HTH_ARAC"/>
    <property type="match status" value="1"/>
</dbReference>
<evidence type="ECO:0000256" key="2">
    <source>
        <dbReference type="ARBA" id="ARBA00023125"/>
    </source>
</evidence>
<feature type="compositionally biased region" description="Polar residues" evidence="4">
    <location>
        <begin position="478"/>
        <end position="489"/>
    </location>
</feature>
<name>A0ABY5NNY5_9FLAO</name>
<keyword evidence="3" id="KW-0804">Transcription</keyword>
<evidence type="ECO:0000313" key="8">
    <source>
        <dbReference type="EMBL" id="UUV20265.1"/>
    </source>
</evidence>
<feature type="transmembrane region" description="Helical" evidence="5">
    <location>
        <begin position="385"/>
        <end position="409"/>
    </location>
</feature>
<keyword evidence="5" id="KW-0472">Membrane</keyword>
<evidence type="ECO:0000256" key="4">
    <source>
        <dbReference type="SAM" id="MobiDB-lite"/>
    </source>
</evidence>
<evidence type="ECO:0000259" key="7">
    <source>
        <dbReference type="PROSITE" id="PS01124"/>
    </source>
</evidence>
<evidence type="ECO:0000256" key="3">
    <source>
        <dbReference type="ARBA" id="ARBA00023163"/>
    </source>
</evidence>
<dbReference type="PANTHER" id="PTHR43280">
    <property type="entry name" value="ARAC-FAMILY TRANSCRIPTIONAL REGULATOR"/>
    <property type="match status" value="1"/>
</dbReference>
<protein>
    <submittedName>
        <fullName evidence="8">AraC family transcriptional regulator</fullName>
    </submittedName>
</protein>
<organism evidence="8 9">
    <name type="scientific">Paenimyroides aestuarii</name>
    <dbReference type="NCBI Taxonomy" id="2968490"/>
    <lineage>
        <taxon>Bacteria</taxon>
        <taxon>Pseudomonadati</taxon>
        <taxon>Bacteroidota</taxon>
        <taxon>Flavobacteriia</taxon>
        <taxon>Flavobacteriales</taxon>
        <taxon>Flavobacteriaceae</taxon>
        <taxon>Paenimyroides</taxon>
    </lineage>
</organism>
<dbReference type="RefSeq" id="WP_257498171.1">
    <property type="nucleotide sequence ID" value="NZ_CP102382.1"/>
</dbReference>
<reference evidence="8 9" key="1">
    <citation type="submission" date="2022-08" db="EMBL/GenBank/DDBJ databases">
        <title>Myroides zhujiangensis sp. nov., a novel bacterium isolated from sediment in the Pearl River Estuary.</title>
        <authorList>
            <person name="Cui L."/>
        </authorList>
    </citation>
    <scope>NUCLEOTIDE SEQUENCE [LARGE SCALE GENOMIC DNA]</scope>
    <source>
        <strain evidence="8 9">SCSIO 72103</strain>
    </source>
</reference>
<evidence type="ECO:0000313" key="9">
    <source>
        <dbReference type="Proteomes" id="UP001317001"/>
    </source>
</evidence>
<dbReference type="EMBL" id="CP102382">
    <property type="protein sequence ID" value="UUV20265.1"/>
    <property type="molecule type" value="Genomic_DNA"/>
</dbReference>
<feature type="signal peptide" evidence="6">
    <location>
        <begin position="1"/>
        <end position="19"/>
    </location>
</feature>
<dbReference type="PANTHER" id="PTHR43280:SF34">
    <property type="entry name" value="ARAC-FAMILY TRANSCRIPTIONAL REGULATOR"/>
    <property type="match status" value="1"/>
</dbReference>
<evidence type="ECO:0000256" key="5">
    <source>
        <dbReference type="SAM" id="Phobius"/>
    </source>
</evidence>
<feature type="domain" description="HTH araC/xylS-type" evidence="7">
    <location>
        <begin position="515"/>
        <end position="623"/>
    </location>
</feature>
<sequence length="630" mass="73549">MRFLHLLFYLFTVSFCATAQSDTKKNIAHHSLNEMREKLNVLTKKDSVTYYNWLHAYIKKGKASQNTEHLFNAYKHFVFTTDDPKVMHLFTDSLTQQALKINEPLHLIDTYQIRSTVFYIEKNYQQSLAYELKALQLIDQKKHAYEYHRSLYAVGQTYFYLQQYEDALGYFEKARMFFDGSSSYKYQLGFMNSIRYEALTHTYLKNYSYSNELIDKGFSQLPKITPDEQNFEKAYINYVYALNLHFLNDYQKSIATFKSALPEIKTNEDYANESIAYYYMGVNYWKLDKKEDAIAYFNKVDAFFQEKNYANLETKEAYTYLMDYYKQQKNEEKQLYYTNQLLKVTVFLQNEYRFLSTALHKQLDIKHLESEKARLEYSLQTKSRLFTAAIVGGSLLLIGFAVALLWNYLKKKEYSKRYNELVAQRKNAKAEEKTQLTEIVKPTLVVSDIPTNVPEASTTVDLNAQEEVKEAEVPASTDALTATPEISQPTEKEINSISKKNERSTVTGASNKAWESITQYLEVFEENQGFLDPNVNLNQLAVLFETNRSYLSSYINASKGKTFTDYVNQLRIDYLLAQFETNPQWIHYKISHIAKLLGFPSSRSFSNAFLKCTGISPSFYIGQLKEEVQT</sequence>
<dbReference type="InterPro" id="IPR018060">
    <property type="entry name" value="HTH_AraC"/>
</dbReference>
<dbReference type="InterPro" id="IPR011990">
    <property type="entry name" value="TPR-like_helical_dom_sf"/>
</dbReference>
<keyword evidence="5" id="KW-0812">Transmembrane</keyword>
<feature type="chain" id="PRO_5045228757" evidence="6">
    <location>
        <begin position="20"/>
        <end position="630"/>
    </location>
</feature>